<evidence type="ECO:0000256" key="1">
    <source>
        <dbReference type="SAM" id="MobiDB-lite"/>
    </source>
</evidence>
<dbReference type="Proteomes" id="UP001597018">
    <property type="component" value="Unassembled WGS sequence"/>
</dbReference>
<reference evidence="3" key="1">
    <citation type="journal article" date="2019" name="Int. J. Syst. Evol. Microbiol.">
        <title>The Global Catalogue of Microorganisms (GCM) 10K type strain sequencing project: providing services to taxonomists for standard genome sequencing and annotation.</title>
        <authorList>
            <consortium name="The Broad Institute Genomics Platform"/>
            <consortium name="The Broad Institute Genome Sequencing Center for Infectious Disease"/>
            <person name="Wu L."/>
            <person name="Ma J."/>
        </authorList>
    </citation>
    <scope>NUCLEOTIDE SEQUENCE [LARGE SCALE GENOMIC DNA]</scope>
    <source>
        <strain evidence="3">CCUG 56401</strain>
    </source>
</reference>
<keyword evidence="3" id="KW-1185">Reference proteome</keyword>
<sequence length="721" mass="79224">MEAYDVDAYAILDPPAAVSVPEGASRAEDAAPPPTTAVSGNGALRVGNDLDQSHHKTVINYKHESIVLADDEFVAQISSAARVQARTGRGLQDREALQRLADNYVPPPGLLVEAAEDERETAFQILQRRRVVLIGAEGRDCGQFAAAQRLGFELQQRNPQLVVREELSDEGFRLHADALLVEDDPAAVLVDLRESDDVDVRGVRQDLVGFTEALERHSSYLVLIIPPGMTRAFEEHFPGRVHVLGKPSSAAVFACHVRGIDPDALVARTSAAQSLERLWPPKVKEIADAVSDRSDRDEDPDRVLRDLLDDELHSRTPALRKQIRDKQESGKPEWLALLLAASVLEGAPPEHIVEASDQMLARNGLNAERPVPLLQLSPHARLGQLADEQFEHFDSDTRWFRPPGFGARVLGHFWREHPDLRAPMLDWIGELPAKVRDLDSDELDQIADRSAELAGAGGAGIAIKLAQQWAKTTAGASDRTTTSNSPSDRYRRSIAVRLLTATGIDPSLGRSVRGKLWEWSRRGNADLQLMTAEVCAGIGQSFPRVALTRLKHLANADNAHVREAVRNALRQIGNQLGASRFLRYVSEWFDSAPPARLRLLSDGVSAVLEELNEEVEADAATSFWRRALATMPPEDSCSAVRSWLRTAAQVGRDERNSMVESLVRATDSNPFTIAYLLRVVAVGQASSALGALADDPLTEVVHLLCTRLDEVDHAWSREEPS</sequence>
<evidence type="ECO:0000313" key="2">
    <source>
        <dbReference type="EMBL" id="MFD0923951.1"/>
    </source>
</evidence>
<proteinExistence type="predicted"/>
<dbReference type="RefSeq" id="WP_345601542.1">
    <property type="nucleotide sequence ID" value="NZ_BAABLT010000037.1"/>
</dbReference>
<protein>
    <submittedName>
        <fullName evidence="2">Uncharacterized protein</fullName>
    </submittedName>
</protein>
<organism evidence="2 3">
    <name type="scientific">Saccharopolyspora rosea</name>
    <dbReference type="NCBI Taxonomy" id="524884"/>
    <lineage>
        <taxon>Bacteria</taxon>
        <taxon>Bacillati</taxon>
        <taxon>Actinomycetota</taxon>
        <taxon>Actinomycetes</taxon>
        <taxon>Pseudonocardiales</taxon>
        <taxon>Pseudonocardiaceae</taxon>
        <taxon>Saccharopolyspora</taxon>
    </lineage>
</organism>
<accession>A0ABW3G4S9</accession>
<dbReference type="EMBL" id="JBHTIW010000049">
    <property type="protein sequence ID" value="MFD0923951.1"/>
    <property type="molecule type" value="Genomic_DNA"/>
</dbReference>
<comment type="caution">
    <text evidence="2">The sequence shown here is derived from an EMBL/GenBank/DDBJ whole genome shotgun (WGS) entry which is preliminary data.</text>
</comment>
<feature type="region of interest" description="Disordered" evidence="1">
    <location>
        <begin position="20"/>
        <end position="42"/>
    </location>
</feature>
<evidence type="ECO:0000313" key="3">
    <source>
        <dbReference type="Proteomes" id="UP001597018"/>
    </source>
</evidence>
<name>A0ABW3G4S9_9PSEU</name>
<gene>
    <name evidence="2" type="ORF">ACFQ16_29755</name>
</gene>